<evidence type="ECO:0000256" key="1">
    <source>
        <dbReference type="ARBA" id="ARBA00004236"/>
    </source>
</evidence>
<evidence type="ECO:0000256" key="5">
    <source>
        <dbReference type="ARBA" id="ARBA00023136"/>
    </source>
</evidence>
<evidence type="ECO:0000256" key="2">
    <source>
        <dbReference type="ARBA" id="ARBA00022475"/>
    </source>
</evidence>
<proteinExistence type="predicted"/>
<keyword evidence="2" id="KW-1003">Cell membrane</keyword>
<keyword evidence="9" id="KW-1185">Reference proteome</keyword>
<dbReference type="EMBL" id="BMFF01000003">
    <property type="protein sequence ID" value="GGC97572.1"/>
    <property type="molecule type" value="Genomic_DNA"/>
</dbReference>
<keyword evidence="3" id="KW-0328">Glycosyltransferase</keyword>
<protein>
    <recommendedName>
        <fullName evidence="7">Glycosyltransferase 2-like domain-containing protein</fullName>
    </recommendedName>
</protein>
<reference evidence="9" key="1">
    <citation type="journal article" date="2019" name="Int. J. Syst. Evol. Microbiol.">
        <title>The Global Catalogue of Microorganisms (GCM) 10K type strain sequencing project: providing services to taxonomists for standard genome sequencing and annotation.</title>
        <authorList>
            <consortium name="The Broad Institute Genomics Platform"/>
            <consortium name="The Broad Institute Genome Sequencing Center for Infectious Disease"/>
            <person name="Wu L."/>
            <person name="Ma J."/>
        </authorList>
    </citation>
    <scope>NUCLEOTIDE SEQUENCE [LARGE SCALE GENOMIC DNA]</scope>
    <source>
        <strain evidence="9">CGMCC 1.12482</strain>
    </source>
</reference>
<dbReference type="CDD" id="cd02522">
    <property type="entry name" value="GT_2_like_a"/>
    <property type="match status" value="1"/>
</dbReference>
<sequence length="323" mass="35709">MPWLSVVIPVRNEAPGIVQVLEPLQGLRGEIEIILVDGGSEDATVELAGPLVDQVVESASGRARQMNAGAAVARGAVLLFLHADTRLPEGFLRMIADVAIPPTQCTNPLFSNPKMDPRVPAPNPVIPAHAGIHFDLQATPRPEPDHSAHPNPTMDPRVREDDVGGESVLPDSHPVIPAHAGIHFDLGPASHQAPQYQWGRFDVCLVPSSPTLKMVAWMMNHRSRLTGICTGDQAIFVRRDLFNKLGGYADIPLMEDIELTRRLKRICPPARIRHPLTTSSRRWQQNGVFKTIGLMWWLRLQYWVGVSPARLAQKYYPARVPKP</sequence>
<dbReference type="Proteomes" id="UP000638188">
    <property type="component" value="Unassembled WGS sequence"/>
</dbReference>
<evidence type="ECO:0000313" key="8">
    <source>
        <dbReference type="EMBL" id="GGC97572.1"/>
    </source>
</evidence>
<comment type="caution">
    <text evidence="8">The sequence shown here is derived from an EMBL/GenBank/DDBJ whole genome shotgun (WGS) entry which is preliminary data.</text>
</comment>
<evidence type="ECO:0000256" key="3">
    <source>
        <dbReference type="ARBA" id="ARBA00022676"/>
    </source>
</evidence>
<organism evidence="8 9">
    <name type="scientific">Halopseudomonas salina</name>
    <dbReference type="NCBI Taxonomy" id="1323744"/>
    <lineage>
        <taxon>Bacteria</taxon>
        <taxon>Pseudomonadati</taxon>
        <taxon>Pseudomonadota</taxon>
        <taxon>Gammaproteobacteria</taxon>
        <taxon>Pseudomonadales</taxon>
        <taxon>Pseudomonadaceae</taxon>
        <taxon>Halopseudomonas</taxon>
    </lineage>
</organism>
<keyword evidence="5" id="KW-0472">Membrane</keyword>
<accession>A0ABQ1PHT0</accession>
<feature type="domain" description="Glycosyltransferase 2-like" evidence="7">
    <location>
        <begin position="5"/>
        <end position="99"/>
    </location>
</feature>
<feature type="region of interest" description="Disordered" evidence="6">
    <location>
        <begin position="138"/>
        <end position="166"/>
    </location>
</feature>
<dbReference type="InterPro" id="IPR001173">
    <property type="entry name" value="Glyco_trans_2-like"/>
</dbReference>
<dbReference type="InterPro" id="IPR029044">
    <property type="entry name" value="Nucleotide-diphossugar_trans"/>
</dbReference>
<name>A0ABQ1PHT0_9GAMM</name>
<dbReference type="Gene3D" id="3.90.550.10">
    <property type="entry name" value="Spore Coat Polysaccharide Biosynthesis Protein SpsA, Chain A"/>
    <property type="match status" value="1"/>
</dbReference>
<evidence type="ECO:0000259" key="7">
    <source>
        <dbReference type="Pfam" id="PF00535"/>
    </source>
</evidence>
<comment type="subcellular location">
    <subcellularLocation>
        <location evidence="1">Cell membrane</location>
    </subcellularLocation>
</comment>
<gene>
    <name evidence="8" type="ORF">GCM10007418_16210</name>
</gene>
<evidence type="ECO:0000313" key="9">
    <source>
        <dbReference type="Proteomes" id="UP000638188"/>
    </source>
</evidence>
<dbReference type="SUPFAM" id="SSF53448">
    <property type="entry name" value="Nucleotide-diphospho-sugar transferases"/>
    <property type="match status" value="1"/>
</dbReference>
<evidence type="ECO:0000256" key="6">
    <source>
        <dbReference type="SAM" id="MobiDB-lite"/>
    </source>
</evidence>
<keyword evidence="4" id="KW-0808">Transferase</keyword>
<dbReference type="PANTHER" id="PTHR43646">
    <property type="entry name" value="GLYCOSYLTRANSFERASE"/>
    <property type="match status" value="1"/>
</dbReference>
<evidence type="ECO:0000256" key="4">
    <source>
        <dbReference type="ARBA" id="ARBA00022679"/>
    </source>
</evidence>
<dbReference type="Pfam" id="PF00535">
    <property type="entry name" value="Glycos_transf_2"/>
    <property type="match status" value="1"/>
</dbReference>
<dbReference type="PANTHER" id="PTHR43646:SF2">
    <property type="entry name" value="GLYCOSYLTRANSFERASE 2-LIKE DOMAIN-CONTAINING PROTEIN"/>
    <property type="match status" value="1"/>
</dbReference>
<dbReference type="RefSeq" id="WP_229734542.1">
    <property type="nucleotide sequence ID" value="NZ_BMFF01000003.1"/>
</dbReference>
<dbReference type="InterPro" id="IPR026461">
    <property type="entry name" value="Trfase_2_rSAM/seldom_assoc"/>
</dbReference>